<evidence type="ECO:0000313" key="1">
    <source>
        <dbReference type="EMBL" id="SPK72507.1"/>
    </source>
</evidence>
<reference evidence="1 2" key="1">
    <citation type="submission" date="2018-01" db="EMBL/GenBank/DDBJ databases">
        <authorList>
            <person name="Gaut B.S."/>
            <person name="Morton B.R."/>
            <person name="Clegg M.T."/>
            <person name="Duvall M.R."/>
        </authorList>
    </citation>
    <scope>NUCLEOTIDE SEQUENCE [LARGE SCALE GENOMIC DNA]</scope>
    <source>
        <strain evidence="1">Cupriavidus taiwanensis LMG 19425</strain>
    </source>
</reference>
<gene>
    <name evidence="1" type="ORF">CT19425_70207</name>
</gene>
<organism evidence="1 2">
    <name type="scientific">Cupriavidus taiwanensis</name>
    <dbReference type="NCBI Taxonomy" id="164546"/>
    <lineage>
        <taxon>Bacteria</taxon>
        <taxon>Pseudomonadati</taxon>
        <taxon>Pseudomonadota</taxon>
        <taxon>Betaproteobacteria</taxon>
        <taxon>Burkholderiales</taxon>
        <taxon>Burkholderiaceae</taxon>
        <taxon>Cupriavidus</taxon>
    </lineage>
</organism>
<name>A0A375ID33_9BURK</name>
<sequence length="57" mass="6299">MSRTRAAPPVAALLRSVWDEARQCVLTVLVGGYRHDGFAARKQWGELPRISGGTGFW</sequence>
<proteinExistence type="predicted"/>
<dbReference type="Proteomes" id="UP000255505">
    <property type="component" value="Chromosome I"/>
</dbReference>
<dbReference type="AlphaFoldDB" id="A0A375ID33"/>
<accession>A0A375ID33</accession>
<dbReference type="EMBL" id="LT991976">
    <property type="protein sequence ID" value="SPK72507.1"/>
    <property type="molecule type" value="Genomic_DNA"/>
</dbReference>
<protein>
    <submittedName>
        <fullName evidence="1">Uncharacterized protein</fullName>
    </submittedName>
</protein>
<evidence type="ECO:0000313" key="2">
    <source>
        <dbReference type="Proteomes" id="UP000255505"/>
    </source>
</evidence>